<organism evidence="4 5">
    <name type="scientific">Spizellomyces punctatus (strain DAOM BR117)</name>
    <dbReference type="NCBI Taxonomy" id="645134"/>
    <lineage>
        <taxon>Eukaryota</taxon>
        <taxon>Fungi</taxon>
        <taxon>Fungi incertae sedis</taxon>
        <taxon>Chytridiomycota</taxon>
        <taxon>Chytridiomycota incertae sedis</taxon>
        <taxon>Chytridiomycetes</taxon>
        <taxon>Spizellomycetales</taxon>
        <taxon>Spizellomycetaceae</taxon>
        <taxon>Spizellomyces</taxon>
    </lineage>
</organism>
<dbReference type="SUPFAM" id="SSF48576">
    <property type="entry name" value="Terpenoid synthases"/>
    <property type="match status" value="1"/>
</dbReference>
<dbReference type="OMA" id="MINAREQ"/>
<keyword evidence="3" id="KW-0125">Carotenoid biosynthesis</keyword>
<dbReference type="STRING" id="645134.A0A0L0H5X6"/>
<dbReference type="InParanoid" id="A0A0L0H5X6"/>
<sequence length="301" mass="34104">MSPFHSTRRQVVTICRRSQSTSTYQNAEEYAKKLLRNSDYENYVATLFIPPAARTGAWAVRAFNVETALIRENVKNPNLGKMRIDWWRDAIEKTYAGRPPNHPVTMLLAHSMDVAPLSHSWFKRILTAREANLQDPQYPTIKDLENYAENTASSVLYLLLETLGIRDHHADHAASHVGKAGGITTILRGTPFHVKERRFYLPSEIMAKHSLSTEDVFRNGPSHELEEVAFEVATTANDHLITARSFLKDTPMSALPALLAAIPCDAYLQALEKANFNLFEVKLARWKMLYKLWSAARKGVI</sequence>
<dbReference type="EC" id="2.5.1.32" evidence="2"/>
<proteinExistence type="predicted"/>
<evidence type="ECO:0000313" key="5">
    <source>
        <dbReference type="Proteomes" id="UP000053201"/>
    </source>
</evidence>
<dbReference type="PANTHER" id="PTHR31480">
    <property type="entry name" value="BIFUNCTIONAL LYCOPENE CYCLASE/PHYTOENE SYNTHASE"/>
    <property type="match status" value="1"/>
</dbReference>
<reference evidence="4 5" key="1">
    <citation type="submission" date="2009-08" db="EMBL/GenBank/DDBJ databases">
        <title>The Genome Sequence of Spizellomyces punctatus strain DAOM BR117.</title>
        <authorList>
            <consortium name="The Broad Institute Genome Sequencing Platform"/>
            <person name="Russ C."/>
            <person name="Cuomo C."/>
            <person name="Shea T."/>
            <person name="Young S.K."/>
            <person name="Zeng Q."/>
            <person name="Koehrsen M."/>
            <person name="Haas B."/>
            <person name="Borodovsky M."/>
            <person name="Guigo R."/>
            <person name="Alvarado L."/>
            <person name="Berlin A."/>
            <person name="Bochicchio J."/>
            <person name="Borenstein D."/>
            <person name="Chapman S."/>
            <person name="Chen Z."/>
            <person name="Engels R."/>
            <person name="Freedman E."/>
            <person name="Gellesch M."/>
            <person name="Goldberg J."/>
            <person name="Griggs A."/>
            <person name="Gujja S."/>
            <person name="Heiman D."/>
            <person name="Hepburn T."/>
            <person name="Howarth C."/>
            <person name="Jen D."/>
            <person name="Larson L."/>
            <person name="Lewis B."/>
            <person name="Mehta T."/>
            <person name="Park D."/>
            <person name="Pearson M."/>
            <person name="Roberts A."/>
            <person name="Saif S."/>
            <person name="Shenoy N."/>
            <person name="Sisk P."/>
            <person name="Stolte C."/>
            <person name="Sykes S."/>
            <person name="Thomson T."/>
            <person name="Walk T."/>
            <person name="White J."/>
            <person name="Yandava C."/>
            <person name="Burger G."/>
            <person name="Gray M.W."/>
            <person name="Holland P.W.H."/>
            <person name="King N."/>
            <person name="Lang F.B.F."/>
            <person name="Roger A.J."/>
            <person name="Ruiz-Trillo I."/>
            <person name="Lander E."/>
            <person name="Nusbaum C."/>
        </authorList>
    </citation>
    <scope>NUCLEOTIDE SEQUENCE [LARGE SCALE GENOMIC DNA]</scope>
    <source>
        <strain evidence="4 5">DAOM BR117</strain>
    </source>
</reference>
<dbReference type="Proteomes" id="UP000053201">
    <property type="component" value="Unassembled WGS sequence"/>
</dbReference>
<comment type="catalytic activity">
    <reaction evidence="1">
        <text>2 (2E,6E,10E)-geranylgeranyl diphosphate = 15-cis-phytoene + 2 diphosphate</text>
        <dbReference type="Rhea" id="RHEA:34475"/>
        <dbReference type="ChEBI" id="CHEBI:27787"/>
        <dbReference type="ChEBI" id="CHEBI:33019"/>
        <dbReference type="ChEBI" id="CHEBI:58756"/>
        <dbReference type="EC" id="2.5.1.32"/>
    </reaction>
</comment>
<evidence type="ECO:0000313" key="4">
    <source>
        <dbReference type="EMBL" id="KNC96379.1"/>
    </source>
</evidence>
<dbReference type="InterPro" id="IPR008949">
    <property type="entry name" value="Isoprenoid_synthase_dom_sf"/>
</dbReference>
<dbReference type="VEuPathDB" id="FungiDB:SPPG_08278"/>
<protein>
    <recommendedName>
        <fullName evidence="2">15-cis-phytoene synthase</fullName>
        <ecNumber evidence="2">2.5.1.32</ecNumber>
    </recommendedName>
</protein>
<dbReference type="RefSeq" id="XP_016604419.1">
    <property type="nucleotide sequence ID" value="XM_016756435.1"/>
</dbReference>
<dbReference type="GeneID" id="27691449"/>
<dbReference type="InterPro" id="IPR002060">
    <property type="entry name" value="Squ/phyt_synthse"/>
</dbReference>
<evidence type="ECO:0000256" key="3">
    <source>
        <dbReference type="ARBA" id="ARBA00022746"/>
    </source>
</evidence>
<dbReference type="eggNOG" id="KOG4411">
    <property type="taxonomic scope" value="Eukaryota"/>
</dbReference>
<dbReference type="Gene3D" id="1.10.600.10">
    <property type="entry name" value="Farnesyl Diphosphate Synthase"/>
    <property type="match status" value="1"/>
</dbReference>
<dbReference type="GO" id="GO:0016117">
    <property type="term" value="P:carotenoid biosynthetic process"/>
    <property type="evidence" value="ECO:0007669"/>
    <property type="project" value="UniProtKB-KW"/>
</dbReference>
<dbReference type="EMBL" id="KQ257469">
    <property type="protein sequence ID" value="KNC96379.1"/>
    <property type="molecule type" value="Genomic_DNA"/>
</dbReference>
<dbReference type="AlphaFoldDB" id="A0A0L0H5X6"/>
<name>A0A0L0H5X6_SPIPD</name>
<evidence type="ECO:0000256" key="1">
    <source>
        <dbReference type="ARBA" id="ARBA00001805"/>
    </source>
</evidence>
<accession>A0A0L0H5X6</accession>
<dbReference type="OrthoDB" id="270318at2759"/>
<evidence type="ECO:0000256" key="2">
    <source>
        <dbReference type="ARBA" id="ARBA00012396"/>
    </source>
</evidence>
<gene>
    <name evidence="4" type="ORF">SPPG_08278</name>
</gene>
<dbReference type="Pfam" id="PF00494">
    <property type="entry name" value="SQS_PSY"/>
    <property type="match status" value="1"/>
</dbReference>
<keyword evidence="5" id="KW-1185">Reference proteome</keyword>